<gene>
    <name evidence="1" type="ORF">TKK_002930</name>
</gene>
<dbReference type="AlphaFoldDB" id="A0ABD2XIE4"/>
<comment type="caution">
    <text evidence="1">The sequence shown here is derived from an EMBL/GenBank/DDBJ whole genome shotgun (WGS) entry which is preliminary data.</text>
</comment>
<dbReference type="EMBL" id="JBJJXI010000025">
    <property type="protein sequence ID" value="KAL3404456.1"/>
    <property type="molecule type" value="Genomic_DNA"/>
</dbReference>
<organism evidence="1 2">
    <name type="scientific">Trichogramma kaykai</name>
    <dbReference type="NCBI Taxonomy" id="54128"/>
    <lineage>
        <taxon>Eukaryota</taxon>
        <taxon>Metazoa</taxon>
        <taxon>Ecdysozoa</taxon>
        <taxon>Arthropoda</taxon>
        <taxon>Hexapoda</taxon>
        <taxon>Insecta</taxon>
        <taxon>Pterygota</taxon>
        <taxon>Neoptera</taxon>
        <taxon>Endopterygota</taxon>
        <taxon>Hymenoptera</taxon>
        <taxon>Apocrita</taxon>
        <taxon>Proctotrupomorpha</taxon>
        <taxon>Chalcidoidea</taxon>
        <taxon>Trichogrammatidae</taxon>
        <taxon>Trichogramma</taxon>
    </lineage>
</organism>
<evidence type="ECO:0000313" key="2">
    <source>
        <dbReference type="Proteomes" id="UP001627154"/>
    </source>
</evidence>
<protein>
    <submittedName>
        <fullName evidence="1">Uncharacterized protein</fullName>
    </submittedName>
</protein>
<accession>A0ABD2XIE4</accession>
<name>A0ABD2XIE4_9HYME</name>
<proteinExistence type="predicted"/>
<keyword evidence="2" id="KW-1185">Reference proteome</keyword>
<reference evidence="1 2" key="1">
    <citation type="journal article" date="2024" name="bioRxiv">
        <title>A reference genome for Trichogramma kaykai: A tiny desert-dwelling parasitoid wasp with competing sex-ratio distorters.</title>
        <authorList>
            <person name="Culotta J."/>
            <person name="Lindsey A.R."/>
        </authorList>
    </citation>
    <scope>NUCLEOTIDE SEQUENCE [LARGE SCALE GENOMIC DNA]</scope>
    <source>
        <strain evidence="1 2">KSX58</strain>
    </source>
</reference>
<sequence length="94" mass="10057">MALKAQEQARSLQLAEHDVSQVMAAAAAAAAKVVVEGKEADDEEVEEAAAAKQLLVVAAVAAVVLRTRVYYSFEGHPSLRSFLFFYLVVAFVCA</sequence>
<evidence type="ECO:0000313" key="1">
    <source>
        <dbReference type="EMBL" id="KAL3404456.1"/>
    </source>
</evidence>
<dbReference type="Proteomes" id="UP001627154">
    <property type="component" value="Unassembled WGS sequence"/>
</dbReference>